<accession>A0A4R6XB19</accession>
<dbReference type="Proteomes" id="UP000295729">
    <property type="component" value="Unassembled WGS sequence"/>
</dbReference>
<dbReference type="EMBL" id="SNZA01000001">
    <property type="protein sequence ID" value="TDR15259.1"/>
    <property type="molecule type" value="Genomic_DNA"/>
</dbReference>
<evidence type="ECO:0000259" key="1">
    <source>
        <dbReference type="Pfam" id="PF07755"/>
    </source>
</evidence>
<dbReference type="Gene3D" id="3.40.50.720">
    <property type="entry name" value="NAD(P)-binding Rossmann-like Domain"/>
    <property type="match status" value="1"/>
</dbReference>
<feature type="domain" description="D-glutamate N-acetyltransferase-like C-terminal" evidence="1">
    <location>
        <begin position="140"/>
        <end position="331"/>
    </location>
</feature>
<evidence type="ECO:0000259" key="2">
    <source>
        <dbReference type="Pfam" id="PF17396"/>
    </source>
</evidence>
<dbReference type="SUPFAM" id="SSF52540">
    <property type="entry name" value="P-loop containing nucleoside triphosphate hydrolases"/>
    <property type="match status" value="1"/>
</dbReference>
<dbReference type="InterPro" id="IPR011669">
    <property type="entry name" value="DgcN-like"/>
</dbReference>
<dbReference type="InterPro" id="IPR035086">
    <property type="entry name" value="DgcN-like_C"/>
</dbReference>
<evidence type="ECO:0000313" key="3">
    <source>
        <dbReference type="EMBL" id="TDR15259.1"/>
    </source>
</evidence>
<feature type="domain" description="D-glutamate N-acetyltransferase-like N-terminal" evidence="2">
    <location>
        <begin position="49"/>
        <end position="128"/>
    </location>
</feature>
<dbReference type="Pfam" id="PF07755">
    <property type="entry name" value="DUF1611"/>
    <property type="match status" value="1"/>
</dbReference>
<gene>
    <name evidence="3" type="ORF">C8D85_0620</name>
</gene>
<dbReference type="RefSeq" id="WP_133559886.1">
    <property type="nucleotide sequence ID" value="NZ_SNZA01000001.1"/>
</dbReference>
<dbReference type="PANTHER" id="PTHR40690:SF1">
    <property type="entry name" value="DUF1611 DOMAIN-CONTAINING PROTEIN"/>
    <property type="match status" value="1"/>
</dbReference>
<sequence>MNTIELKAPYLVFLGDAEDLIMAKVAKGIAHWRPEKCLAQMRLPEAKAKLDLPDMTPQQASDAGAKTFVLGLAPIGGTLPTEWIAILIEAMEAGLDIASGLHQKLADIPELVEASKRTGQKLLDVRVPKGDMVCGTGLPRSGKRLLAVGTDCCVGKMFTTLAIHQEMIKQGMKATFRATGQTGILIEGSGVPVDAVVSDFIAGMVEQLSPSNEPDHWDVIEGQGALGHPAYAGVSLGLLHGSQADVIIVCHEAGREQMDLMEGYPVPDLQYVIDMNIMMGKLTNPNIKLGGISLNTSNLSEDEALTTIAHLEKRFGVPVVDPVRTGVKPIVDRLETYDA</sequence>
<dbReference type="InterPro" id="IPR027417">
    <property type="entry name" value="P-loop_NTPase"/>
</dbReference>
<dbReference type="PANTHER" id="PTHR40690">
    <property type="entry name" value="GLL3100 PROTEIN"/>
    <property type="match status" value="1"/>
</dbReference>
<dbReference type="AlphaFoldDB" id="A0A4R6XB19"/>
<proteinExistence type="predicted"/>
<organism evidence="3 4">
    <name type="scientific">Marinomonas communis</name>
    <dbReference type="NCBI Taxonomy" id="28254"/>
    <lineage>
        <taxon>Bacteria</taxon>
        <taxon>Pseudomonadati</taxon>
        <taxon>Pseudomonadota</taxon>
        <taxon>Gammaproteobacteria</taxon>
        <taxon>Oceanospirillales</taxon>
        <taxon>Oceanospirillaceae</taxon>
        <taxon>Marinomonas</taxon>
    </lineage>
</organism>
<name>A0A4R6XB19_9GAMM</name>
<dbReference type="InterPro" id="IPR035402">
    <property type="entry name" value="DgcN-like_N"/>
</dbReference>
<dbReference type="Pfam" id="PF17396">
    <property type="entry name" value="DUF1611_N"/>
    <property type="match status" value="1"/>
</dbReference>
<dbReference type="NCBIfam" id="NF041892">
    <property type="entry name" value="DgcN"/>
    <property type="match status" value="1"/>
</dbReference>
<evidence type="ECO:0000313" key="4">
    <source>
        <dbReference type="Proteomes" id="UP000295729"/>
    </source>
</evidence>
<comment type="caution">
    <text evidence="3">The sequence shown here is derived from an EMBL/GenBank/DDBJ whole genome shotgun (WGS) entry which is preliminary data.</text>
</comment>
<dbReference type="Gene3D" id="3.40.50.300">
    <property type="entry name" value="P-loop containing nucleotide triphosphate hydrolases"/>
    <property type="match status" value="1"/>
</dbReference>
<dbReference type="PIRSF" id="PIRSF026760">
    <property type="entry name" value="UCP026760"/>
    <property type="match status" value="1"/>
</dbReference>
<dbReference type="OrthoDB" id="9778498at2"/>
<keyword evidence="4" id="KW-1185">Reference proteome</keyword>
<protein>
    <submittedName>
        <fullName evidence="3">Putative NAD-dependent epimerase/dehydratase family protein</fullName>
    </submittedName>
</protein>
<reference evidence="3 4" key="1">
    <citation type="submission" date="2019-03" db="EMBL/GenBank/DDBJ databases">
        <title>Genomic Encyclopedia of Type Strains, Phase IV (KMG-IV): sequencing the most valuable type-strain genomes for metagenomic binning, comparative biology and taxonomic classification.</title>
        <authorList>
            <person name="Goeker M."/>
        </authorList>
    </citation>
    <scope>NUCLEOTIDE SEQUENCE [LARGE SCALE GENOMIC DNA]</scope>
    <source>
        <strain evidence="3 4">DSM 5604</strain>
    </source>
</reference>